<protein>
    <recommendedName>
        <fullName evidence="1">ATP phosphoribosyltransferase</fullName>
    </recommendedName>
</protein>
<sequence length="115" mass="12893">MSLSRFKLVFFAPKDSTRPILDHLFRTCSKELGNVGTAGNYEQCAFITRGTGQFLPKTGANPTIGTVGQLELVEEDRVEIVVNGEHTAVRKAIMELKNVHPYEEVAYDVYKLEVF</sequence>
<keyword evidence="3" id="KW-1185">Reference proteome</keyword>
<organism evidence="2 3">
    <name type="scientific">Galerina marginata (strain CBS 339.88)</name>
    <dbReference type="NCBI Taxonomy" id="685588"/>
    <lineage>
        <taxon>Eukaryota</taxon>
        <taxon>Fungi</taxon>
        <taxon>Dikarya</taxon>
        <taxon>Basidiomycota</taxon>
        <taxon>Agaricomycotina</taxon>
        <taxon>Agaricomycetes</taxon>
        <taxon>Agaricomycetidae</taxon>
        <taxon>Agaricales</taxon>
        <taxon>Agaricineae</taxon>
        <taxon>Strophariaceae</taxon>
        <taxon>Galerina</taxon>
    </lineage>
</organism>
<dbReference type="SUPFAM" id="SSF102705">
    <property type="entry name" value="NIF3 (NGG1p interacting factor 3)-like"/>
    <property type="match status" value="1"/>
</dbReference>
<evidence type="ECO:0000313" key="3">
    <source>
        <dbReference type="Proteomes" id="UP000027222"/>
    </source>
</evidence>
<gene>
    <name evidence="2" type="ORF">GALMADRAFT_68622</name>
</gene>
<dbReference type="Gene3D" id="3.30.70.120">
    <property type="match status" value="1"/>
</dbReference>
<dbReference type="HOGENOM" id="CLU_120084_1_0_1"/>
<dbReference type="EMBL" id="KL142380">
    <property type="protein sequence ID" value="KDR75574.1"/>
    <property type="molecule type" value="Genomic_DNA"/>
</dbReference>
<dbReference type="STRING" id="685588.A0A067T6N5"/>
<dbReference type="InterPro" id="IPR015867">
    <property type="entry name" value="N-reg_PII/ATP_PRibTrfase_C"/>
</dbReference>
<dbReference type="PANTHER" id="PTHR41774:SF1">
    <property type="entry name" value="NGG1P INTERACTING FACTOR NIF3"/>
    <property type="match status" value="1"/>
</dbReference>
<evidence type="ECO:0000313" key="2">
    <source>
        <dbReference type="EMBL" id="KDR75574.1"/>
    </source>
</evidence>
<dbReference type="PANTHER" id="PTHR41774">
    <property type="match status" value="1"/>
</dbReference>
<name>A0A067T6N5_GALM3</name>
<reference evidence="3" key="1">
    <citation type="journal article" date="2014" name="Proc. Natl. Acad. Sci. U.S.A.">
        <title>Extensive sampling of basidiomycete genomes demonstrates inadequacy of the white-rot/brown-rot paradigm for wood decay fungi.</title>
        <authorList>
            <person name="Riley R."/>
            <person name="Salamov A.A."/>
            <person name="Brown D.W."/>
            <person name="Nagy L.G."/>
            <person name="Floudas D."/>
            <person name="Held B.W."/>
            <person name="Levasseur A."/>
            <person name="Lombard V."/>
            <person name="Morin E."/>
            <person name="Otillar R."/>
            <person name="Lindquist E.A."/>
            <person name="Sun H."/>
            <person name="LaButti K.M."/>
            <person name="Schmutz J."/>
            <person name="Jabbour D."/>
            <person name="Luo H."/>
            <person name="Baker S.E."/>
            <person name="Pisabarro A.G."/>
            <person name="Walton J.D."/>
            <person name="Blanchette R.A."/>
            <person name="Henrissat B."/>
            <person name="Martin F."/>
            <person name="Cullen D."/>
            <person name="Hibbett D.S."/>
            <person name="Grigoriev I.V."/>
        </authorList>
    </citation>
    <scope>NUCLEOTIDE SEQUENCE [LARGE SCALE GENOMIC DNA]</scope>
    <source>
        <strain evidence="3">CBS 339.88</strain>
    </source>
</reference>
<dbReference type="AlphaFoldDB" id="A0A067T6N5"/>
<evidence type="ECO:0000256" key="1">
    <source>
        <dbReference type="ARBA" id="ARBA00020998"/>
    </source>
</evidence>
<dbReference type="OrthoDB" id="15981at2759"/>
<accession>A0A067T6N5</accession>
<dbReference type="InterPro" id="IPR036069">
    <property type="entry name" value="DUF34/NIF3_sf"/>
</dbReference>
<dbReference type="Proteomes" id="UP000027222">
    <property type="component" value="Unassembled WGS sequence"/>
</dbReference>
<proteinExistence type="predicted"/>